<protein>
    <submittedName>
        <fullName evidence="5">Helix-turn-helix domain-containing protein</fullName>
    </submittedName>
</protein>
<dbReference type="GO" id="GO:0043565">
    <property type="term" value="F:sequence-specific DNA binding"/>
    <property type="evidence" value="ECO:0007669"/>
    <property type="project" value="InterPro"/>
</dbReference>
<keyword evidence="6" id="KW-1185">Reference proteome</keyword>
<sequence length="293" mass="34471">MKQDIKTLQLHHLEKVHHLKNEVLIIPIAQLFDRIDANKHWRNRFYTLFLFKDTGGSVIIDDQLYEIKKDCLVFINYNQAYSFNFLSGAKGYAVLFTKSFYNYVYTGNKLIRSDTAMAEMPQIIDLNVSSVAEFWQNFYIIRKEYGRNRLFTKEMICMQLKIFILRCIRASKMKQGRNSPADHKRQVVEKFSELVDQHYKESKTTAPYAEKLHLTPNYLNTLIKQYLALSAGQFIKNRVILEAERLLLHTNLSVTEISYELGFTDNSHFGKYFKSVTAKSPKMYRTQNKIQKS</sequence>
<comment type="caution">
    <text evidence="5">The sequence shown here is derived from an EMBL/GenBank/DDBJ whole genome shotgun (WGS) entry which is preliminary data.</text>
</comment>
<dbReference type="Proteomes" id="UP000552615">
    <property type="component" value="Unassembled WGS sequence"/>
</dbReference>
<dbReference type="Gene3D" id="1.10.10.60">
    <property type="entry name" value="Homeodomain-like"/>
    <property type="match status" value="1"/>
</dbReference>
<reference evidence="5 6" key="1">
    <citation type="submission" date="2020-04" db="EMBL/GenBank/DDBJ databases">
        <title>Chryseobacterium sp. RJ-7-14 sp. nov., isolated from Jeju soil.</title>
        <authorList>
            <person name="Dahal R.H."/>
            <person name="Chaudhary D.K."/>
        </authorList>
    </citation>
    <scope>NUCLEOTIDE SEQUENCE [LARGE SCALE GENOMIC DNA]</scope>
    <source>
        <strain evidence="5 6">RJ-7-14</strain>
    </source>
</reference>
<evidence type="ECO:0000256" key="1">
    <source>
        <dbReference type="ARBA" id="ARBA00023015"/>
    </source>
</evidence>
<keyword evidence="2" id="KW-0238">DNA-binding</keyword>
<dbReference type="PROSITE" id="PS01124">
    <property type="entry name" value="HTH_ARAC_FAMILY_2"/>
    <property type="match status" value="1"/>
</dbReference>
<dbReference type="AlphaFoldDB" id="A0A7Y0FI73"/>
<dbReference type="PANTHER" id="PTHR43280">
    <property type="entry name" value="ARAC-FAMILY TRANSCRIPTIONAL REGULATOR"/>
    <property type="match status" value="1"/>
</dbReference>
<dbReference type="SUPFAM" id="SSF46689">
    <property type="entry name" value="Homeodomain-like"/>
    <property type="match status" value="1"/>
</dbReference>
<dbReference type="InterPro" id="IPR018060">
    <property type="entry name" value="HTH_AraC"/>
</dbReference>
<dbReference type="EMBL" id="JABBGF010000001">
    <property type="protein sequence ID" value="NML56890.1"/>
    <property type="molecule type" value="Genomic_DNA"/>
</dbReference>
<evidence type="ECO:0000256" key="2">
    <source>
        <dbReference type="ARBA" id="ARBA00023125"/>
    </source>
</evidence>
<proteinExistence type="predicted"/>
<keyword evidence="3" id="KW-0804">Transcription</keyword>
<dbReference type="InterPro" id="IPR009057">
    <property type="entry name" value="Homeodomain-like_sf"/>
</dbReference>
<evidence type="ECO:0000313" key="5">
    <source>
        <dbReference type="EMBL" id="NML56890.1"/>
    </source>
</evidence>
<evidence type="ECO:0000313" key="6">
    <source>
        <dbReference type="Proteomes" id="UP000552615"/>
    </source>
</evidence>
<evidence type="ECO:0000256" key="3">
    <source>
        <dbReference type="ARBA" id="ARBA00023163"/>
    </source>
</evidence>
<name>A0A7Y0FI73_9FLAO</name>
<gene>
    <name evidence="5" type="ORF">HHL20_05995</name>
</gene>
<feature type="domain" description="HTH araC/xylS-type" evidence="4">
    <location>
        <begin position="189"/>
        <end position="287"/>
    </location>
</feature>
<accession>A0A7Y0FI73</accession>
<dbReference type="RefSeq" id="WP_169230253.1">
    <property type="nucleotide sequence ID" value="NZ_JABBGF010000001.1"/>
</dbReference>
<dbReference type="SMART" id="SM00342">
    <property type="entry name" value="HTH_ARAC"/>
    <property type="match status" value="1"/>
</dbReference>
<dbReference type="GO" id="GO:0003700">
    <property type="term" value="F:DNA-binding transcription factor activity"/>
    <property type="evidence" value="ECO:0007669"/>
    <property type="project" value="InterPro"/>
</dbReference>
<organism evidence="5 6">
    <name type="scientific">Chryseobacterium cheonjiense</name>
    <dbReference type="NCBI Taxonomy" id="2728845"/>
    <lineage>
        <taxon>Bacteria</taxon>
        <taxon>Pseudomonadati</taxon>
        <taxon>Bacteroidota</taxon>
        <taxon>Flavobacteriia</taxon>
        <taxon>Flavobacteriales</taxon>
        <taxon>Weeksellaceae</taxon>
        <taxon>Chryseobacterium group</taxon>
        <taxon>Chryseobacterium</taxon>
    </lineage>
</organism>
<dbReference type="Pfam" id="PF12833">
    <property type="entry name" value="HTH_18"/>
    <property type="match status" value="1"/>
</dbReference>
<evidence type="ECO:0000259" key="4">
    <source>
        <dbReference type="PROSITE" id="PS01124"/>
    </source>
</evidence>
<dbReference type="PANTHER" id="PTHR43280:SF32">
    <property type="entry name" value="TRANSCRIPTIONAL REGULATORY PROTEIN"/>
    <property type="match status" value="1"/>
</dbReference>
<keyword evidence="1" id="KW-0805">Transcription regulation</keyword>